<keyword evidence="1" id="KW-0812">Transmembrane</keyword>
<dbReference type="EMBL" id="CH473969">
    <property type="protein sequence ID" value="EDM07088.1"/>
    <property type="molecule type" value="Genomic_DNA"/>
</dbReference>
<dbReference type="Proteomes" id="UP000234681">
    <property type="component" value="Chromosome X"/>
</dbReference>
<evidence type="ECO:0000313" key="3">
    <source>
        <dbReference type="Proteomes" id="UP000234681"/>
    </source>
</evidence>
<reference evidence="2 3" key="1">
    <citation type="submission" date="2005-09" db="EMBL/GenBank/DDBJ databases">
        <authorList>
            <person name="Mural R.J."/>
            <person name="Li P.W."/>
            <person name="Adams M.D."/>
            <person name="Amanatides P.G."/>
            <person name="Baden-Tillson H."/>
            <person name="Barnstead M."/>
            <person name="Chin S.H."/>
            <person name="Dew I."/>
            <person name="Evans C.A."/>
            <person name="Ferriera S."/>
            <person name="Flanigan M."/>
            <person name="Fosler C."/>
            <person name="Glodek A."/>
            <person name="Gu Z."/>
            <person name="Holt R.A."/>
            <person name="Jennings D."/>
            <person name="Kraft C.L."/>
            <person name="Lu F."/>
            <person name="Nguyen T."/>
            <person name="Nusskern D.R."/>
            <person name="Pfannkoch C.M."/>
            <person name="Sitter C."/>
            <person name="Sutton G.G."/>
            <person name="Venter J.C."/>
            <person name="Wang Z."/>
            <person name="Woodage T."/>
            <person name="Zheng X.H."/>
            <person name="Zhong F."/>
        </authorList>
    </citation>
    <scope>NUCLEOTIDE SEQUENCE [LARGE SCALE GENOMIC DNA]</scope>
    <source>
        <strain>BN</strain>
        <strain evidence="3">Sprague-Dawley</strain>
    </source>
</reference>
<keyword evidence="1" id="KW-1133">Transmembrane helix</keyword>
<accession>A6IV92</accession>
<dbReference type="AlphaFoldDB" id="A6IV92"/>
<protein>
    <submittedName>
        <fullName evidence="2">RCG38034</fullName>
    </submittedName>
</protein>
<organism evidence="2 3">
    <name type="scientific">Rattus norvegicus</name>
    <name type="common">Rat</name>
    <dbReference type="NCBI Taxonomy" id="10116"/>
    <lineage>
        <taxon>Eukaryota</taxon>
        <taxon>Metazoa</taxon>
        <taxon>Chordata</taxon>
        <taxon>Craniata</taxon>
        <taxon>Vertebrata</taxon>
        <taxon>Euteleostomi</taxon>
        <taxon>Mammalia</taxon>
        <taxon>Eutheria</taxon>
        <taxon>Euarchontoglires</taxon>
        <taxon>Glires</taxon>
        <taxon>Rodentia</taxon>
        <taxon>Myomorpha</taxon>
        <taxon>Muroidea</taxon>
        <taxon>Muridae</taxon>
        <taxon>Murinae</taxon>
        <taxon>Rattus</taxon>
    </lineage>
</organism>
<evidence type="ECO:0000256" key="1">
    <source>
        <dbReference type="SAM" id="Phobius"/>
    </source>
</evidence>
<sequence>MVCDPAFFINLQSFITMLLEPFFGTMVAICCFCFFVWLVCFGFVSFFFVVILSLNLVDTVFVQNLSGQPNLPYHFNAVPHPIPEKK</sequence>
<feature type="transmembrane region" description="Helical" evidence="1">
    <location>
        <begin position="26"/>
        <end position="54"/>
    </location>
</feature>
<keyword evidence="1" id="KW-0472">Membrane</keyword>
<evidence type="ECO:0000313" key="2">
    <source>
        <dbReference type="EMBL" id="EDM07088.1"/>
    </source>
</evidence>
<proteinExistence type="predicted"/>
<gene>
    <name evidence="2" type="ORF">rCG_38034</name>
</gene>
<name>A6IV92_RAT</name>